<dbReference type="InterPro" id="IPR001851">
    <property type="entry name" value="ABC_transp_permease"/>
</dbReference>
<feature type="transmembrane region" description="Helical" evidence="6">
    <location>
        <begin position="298"/>
        <end position="324"/>
    </location>
</feature>
<accession>A0ABS8YW51</accession>
<keyword evidence="3 6" id="KW-0812">Transmembrane</keyword>
<gene>
    <name evidence="7" type="ORF">LZA78_04510</name>
</gene>
<dbReference type="PANTHER" id="PTHR30482:SF10">
    <property type="entry name" value="HIGH-AFFINITY BRANCHED-CHAIN AMINO ACID TRANSPORT PROTEIN BRAE"/>
    <property type="match status" value="1"/>
</dbReference>
<comment type="subcellular location">
    <subcellularLocation>
        <location evidence="1">Cell membrane</location>
        <topology evidence="1">Multi-pass membrane protein</topology>
    </subcellularLocation>
</comment>
<sequence>MITQHQIRRRMAATTPLLLSLLILAFVVAAVTLGDRATARMASETLIRVTLVVGFWIFAGNSGVISFGHAAFACVGAYVSAWTTLNPMMKGTLLPGLPAALAELHWPVLPAAITGGLVAAALALVSGAAILRLSGIAASIASFAFLAMINTIWANWTPVTGGTSSVVGLARYITPWVALGWAVSAIVIASVYAASASGLALRATREDEVAAAASGIDQYRHRLLAYTVSAFFCGVGGALMGHFIGVINPDGFYLDLTFLMLAMLVVGGIGSLSGAVVGVLAVSLAVEALVRLEKGITLGATTFALPPGSQEILIAIAMILVLVFRPTGLMAGREIMLPARWVVGRGTSQDRPETDRR</sequence>
<dbReference type="Pfam" id="PF02653">
    <property type="entry name" value="BPD_transp_2"/>
    <property type="match status" value="1"/>
</dbReference>
<organism evidence="7 8">
    <name type="scientific">Rhodobacter flavimaris</name>
    <dbReference type="NCBI Taxonomy" id="2907145"/>
    <lineage>
        <taxon>Bacteria</taxon>
        <taxon>Pseudomonadati</taxon>
        <taxon>Pseudomonadota</taxon>
        <taxon>Alphaproteobacteria</taxon>
        <taxon>Rhodobacterales</taxon>
        <taxon>Rhodobacter group</taxon>
        <taxon>Rhodobacter</taxon>
    </lineage>
</organism>
<feature type="transmembrane region" description="Helical" evidence="6">
    <location>
        <begin position="65"/>
        <end position="84"/>
    </location>
</feature>
<evidence type="ECO:0000313" key="7">
    <source>
        <dbReference type="EMBL" id="MCE5972737.1"/>
    </source>
</evidence>
<evidence type="ECO:0000256" key="2">
    <source>
        <dbReference type="ARBA" id="ARBA00022475"/>
    </source>
</evidence>
<keyword evidence="2" id="KW-1003">Cell membrane</keyword>
<feature type="transmembrane region" description="Helical" evidence="6">
    <location>
        <begin position="136"/>
        <end position="156"/>
    </location>
</feature>
<keyword evidence="4 6" id="KW-1133">Transmembrane helix</keyword>
<dbReference type="RefSeq" id="WP_233675745.1">
    <property type="nucleotide sequence ID" value="NZ_JAJUOS010000002.1"/>
</dbReference>
<keyword evidence="5 6" id="KW-0472">Membrane</keyword>
<dbReference type="InterPro" id="IPR043428">
    <property type="entry name" value="LivM-like"/>
</dbReference>
<dbReference type="CDD" id="cd06581">
    <property type="entry name" value="TM_PBP1_LivM_like"/>
    <property type="match status" value="1"/>
</dbReference>
<evidence type="ECO:0000256" key="4">
    <source>
        <dbReference type="ARBA" id="ARBA00022989"/>
    </source>
</evidence>
<evidence type="ECO:0000313" key="8">
    <source>
        <dbReference type="Proteomes" id="UP001521181"/>
    </source>
</evidence>
<feature type="transmembrane region" description="Helical" evidence="6">
    <location>
        <begin position="176"/>
        <end position="202"/>
    </location>
</feature>
<feature type="transmembrane region" description="Helical" evidence="6">
    <location>
        <begin position="223"/>
        <end position="244"/>
    </location>
</feature>
<comment type="caution">
    <text evidence="7">The sequence shown here is derived from an EMBL/GenBank/DDBJ whole genome shotgun (WGS) entry which is preliminary data.</text>
</comment>
<feature type="transmembrane region" description="Helical" evidence="6">
    <location>
        <begin position="104"/>
        <end position="124"/>
    </location>
</feature>
<dbReference type="EMBL" id="JAJUOS010000002">
    <property type="protein sequence ID" value="MCE5972737.1"/>
    <property type="molecule type" value="Genomic_DNA"/>
</dbReference>
<dbReference type="Proteomes" id="UP001521181">
    <property type="component" value="Unassembled WGS sequence"/>
</dbReference>
<proteinExistence type="predicted"/>
<evidence type="ECO:0000256" key="6">
    <source>
        <dbReference type="SAM" id="Phobius"/>
    </source>
</evidence>
<evidence type="ECO:0000256" key="1">
    <source>
        <dbReference type="ARBA" id="ARBA00004651"/>
    </source>
</evidence>
<dbReference type="PANTHER" id="PTHR30482">
    <property type="entry name" value="HIGH-AFFINITY BRANCHED-CHAIN AMINO ACID TRANSPORT SYSTEM PERMEASE"/>
    <property type="match status" value="1"/>
</dbReference>
<keyword evidence="8" id="KW-1185">Reference proteome</keyword>
<protein>
    <submittedName>
        <fullName evidence="7">Branched-chain amino acid ABC transporter permease</fullName>
    </submittedName>
</protein>
<reference evidence="7 8" key="1">
    <citation type="submission" date="2021-12" db="EMBL/GenBank/DDBJ databases">
        <title>Sinirhodobacter sp. WL0062 is a bacterium isolated from seawater.</title>
        <authorList>
            <person name="Wang L."/>
            <person name="He W."/>
            <person name="Zhang D.-F."/>
        </authorList>
    </citation>
    <scope>NUCLEOTIDE SEQUENCE [LARGE SCALE GENOMIC DNA]</scope>
    <source>
        <strain evidence="7 8">WL0062</strain>
    </source>
</reference>
<evidence type="ECO:0000256" key="3">
    <source>
        <dbReference type="ARBA" id="ARBA00022692"/>
    </source>
</evidence>
<name>A0ABS8YW51_9RHOB</name>
<feature type="transmembrane region" description="Helical" evidence="6">
    <location>
        <begin position="39"/>
        <end position="58"/>
    </location>
</feature>
<feature type="transmembrane region" description="Helical" evidence="6">
    <location>
        <begin position="256"/>
        <end position="286"/>
    </location>
</feature>
<evidence type="ECO:0000256" key="5">
    <source>
        <dbReference type="ARBA" id="ARBA00023136"/>
    </source>
</evidence>